<evidence type="ECO:0000313" key="2">
    <source>
        <dbReference type="EMBL" id="GGY34577.1"/>
    </source>
</evidence>
<dbReference type="EMBL" id="BMWV01000003">
    <property type="protein sequence ID" value="GGY34577.1"/>
    <property type="molecule type" value="Genomic_DNA"/>
</dbReference>
<reference evidence="3 4" key="2">
    <citation type="submission" date="2019-02" db="EMBL/GenBank/DDBJ databases">
        <title>Draft Genome Sequences of Six Type Strains of the Genus Massilia.</title>
        <authorList>
            <person name="Miess H."/>
            <person name="Frediansyhah A."/>
            <person name="Gross H."/>
        </authorList>
    </citation>
    <scope>NUCLEOTIDE SEQUENCE [LARGE SCALE GENOMIC DNA]</scope>
    <source>
        <strain evidence="3 4">DSM 17472</strain>
    </source>
</reference>
<reference evidence="2" key="1">
    <citation type="journal article" date="2014" name="Int. J. Syst. Evol. Microbiol.">
        <title>Complete genome sequence of Corynebacterium casei LMG S-19264T (=DSM 44701T), isolated from a smear-ripened cheese.</title>
        <authorList>
            <consortium name="US DOE Joint Genome Institute (JGI-PGF)"/>
            <person name="Walter F."/>
            <person name="Albersmeier A."/>
            <person name="Kalinowski J."/>
            <person name="Ruckert C."/>
        </authorList>
    </citation>
    <scope>NUCLEOTIDE SEQUENCE</scope>
    <source>
        <strain evidence="2">KCTC 12343</strain>
    </source>
</reference>
<gene>
    <name evidence="3" type="ORF">EYF70_12500</name>
    <name evidence="2" type="ORF">GCM10007387_15660</name>
</gene>
<evidence type="ECO:0000256" key="1">
    <source>
        <dbReference type="SAM" id="MobiDB-lite"/>
    </source>
</evidence>
<feature type="compositionally biased region" description="Basic and acidic residues" evidence="1">
    <location>
        <begin position="1"/>
        <end position="11"/>
    </location>
</feature>
<dbReference type="AlphaFoldDB" id="A0A411WY08"/>
<name>A0A411WY08_9BURK</name>
<dbReference type="Pfam" id="PF26125">
    <property type="entry name" value="AcrVA2-like"/>
    <property type="match status" value="1"/>
</dbReference>
<accession>A0A411WY08</accession>
<dbReference type="OrthoDB" id="8895745at2"/>
<dbReference type="Proteomes" id="UP000628442">
    <property type="component" value="Unassembled WGS sequence"/>
</dbReference>
<dbReference type="InterPro" id="IPR058915">
    <property type="entry name" value="AcrVA2-like"/>
</dbReference>
<keyword evidence="4" id="KW-1185">Reference proteome</keyword>
<organism evidence="2 5">
    <name type="scientific">Pseudoduganella albidiflava</name>
    <dbReference type="NCBI Taxonomy" id="321983"/>
    <lineage>
        <taxon>Bacteria</taxon>
        <taxon>Pseudomonadati</taxon>
        <taxon>Pseudomonadota</taxon>
        <taxon>Betaproteobacteria</taxon>
        <taxon>Burkholderiales</taxon>
        <taxon>Oxalobacteraceae</taxon>
        <taxon>Telluria group</taxon>
        <taxon>Pseudoduganella</taxon>
    </lineage>
</organism>
<sequence>MTRQDLHRCVKDTGAPPNHGGAYRPKGDAEFDAATLALCNASDETFSRHSTHPPPVHARNTRLSSAWKEWPAIHASVFDSSLAMRTIDTSSSFSENEAVFKMLFHRCRTAGYAAPANLERCLKGMAALATAASMYWLRPHALFELTPTVKQLLASSDPGADIPVSQLRPPFPACFIRFGTELQPVVTLAEDIDQRVTGAYVFEAVNDGRRAITILSIFEYGDGRTQGGATTSIVIENENDSVLDVLRDVHLEPGLSETVHSQQLAIAQVCGKVFLYWSMANARRLEQAPLGAAMARLRAVGPKKAARLRRLAAELYDRIVFGPVALPSLLQAGRGDVAPHWRNGHFRMQPYGPQSTLRKVVFIAPTLVRADRLVECQTAARQENAGQCVPVACLRN</sequence>
<dbReference type="EMBL" id="CP036401">
    <property type="protein sequence ID" value="QBI01580.1"/>
    <property type="molecule type" value="Genomic_DNA"/>
</dbReference>
<evidence type="ECO:0000313" key="4">
    <source>
        <dbReference type="Proteomes" id="UP000292307"/>
    </source>
</evidence>
<evidence type="ECO:0000313" key="3">
    <source>
        <dbReference type="EMBL" id="QBI01580.1"/>
    </source>
</evidence>
<proteinExistence type="predicted"/>
<reference evidence="2" key="3">
    <citation type="submission" date="2022-12" db="EMBL/GenBank/DDBJ databases">
        <authorList>
            <person name="Sun Q."/>
            <person name="Kim S."/>
        </authorList>
    </citation>
    <scope>NUCLEOTIDE SEQUENCE</scope>
    <source>
        <strain evidence="2">KCTC 12343</strain>
    </source>
</reference>
<evidence type="ECO:0000313" key="5">
    <source>
        <dbReference type="Proteomes" id="UP000628442"/>
    </source>
</evidence>
<dbReference type="RefSeq" id="WP_131145701.1">
    <property type="nucleotide sequence ID" value="NZ_BMWV01000003.1"/>
</dbReference>
<feature type="region of interest" description="Disordered" evidence="1">
    <location>
        <begin position="1"/>
        <end position="26"/>
    </location>
</feature>
<dbReference type="Proteomes" id="UP000292307">
    <property type="component" value="Chromosome"/>
</dbReference>
<protein>
    <submittedName>
        <fullName evidence="2">Uncharacterized protein</fullName>
    </submittedName>
</protein>